<reference evidence="3 4" key="1">
    <citation type="journal article" date="2024" name="Plant J.">
        <title>Genome sequences and population genomics reveal climatic adaptation and genomic divergence between two closely related sweetgum species.</title>
        <authorList>
            <person name="Xu W.Q."/>
            <person name="Ren C.Q."/>
            <person name="Zhang X.Y."/>
            <person name="Comes H.P."/>
            <person name="Liu X.H."/>
            <person name="Li Y.G."/>
            <person name="Kettle C.J."/>
            <person name="Jalonen R."/>
            <person name="Gaisberger H."/>
            <person name="Ma Y.Z."/>
            <person name="Qiu Y.X."/>
        </authorList>
    </citation>
    <scope>NUCLEOTIDE SEQUENCE [LARGE SCALE GENOMIC DNA]</scope>
    <source>
        <strain evidence="3">Hangzhou</strain>
    </source>
</reference>
<dbReference type="Gene3D" id="1.20.1280.50">
    <property type="match status" value="1"/>
</dbReference>
<dbReference type="InterPro" id="IPR001810">
    <property type="entry name" value="F-box_dom"/>
</dbReference>
<accession>A0AAP0WYS6</accession>
<dbReference type="SMART" id="SM00256">
    <property type="entry name" value="FBOX"/>
    <property type="match status" value="1"/>
</dbReference>
<dbReference type="InterPro" id="IPR017451">
    <property type="entry name" value="F-box-assoc_interact_dom"/>
</dbReference>
<dbReference type="Pfam" id="PF08268">
    <property type="entry name" value="FBA_3"/>
    <property type="match status" value="1"/>
</dbReference>
<dbReference type="EMBL" id="JBBPBK010000005">
    <property type="protein sequence ID" value="KAK9284197.1"/>
    <property type="molecule type" value="Genomic_DNA"/>
</dbReference>
<feature type="compositionally biased region" description="Basic and acidic residues" evidence="1">
    <location>
        <begin position="33"/>
        <end position="50"/>
    </location>
</feature>
<organism evidence="3 4">
    <name type="scientific">Liquidambar formosana</name>
    <name type="common">Formosan gum</name>
    <dbReference type="NCBI Taxonomy" id="63359"/>
    <lineage>
        <taxon>Eukaryota</taxon>
        <taxon>Viridiplantae</taxon>
        <taxon>Streptophyta</taxon>
        <taxon>Embryophyta</taxon>
        <taxon>Tracheophyta</taxon>
        <taxon>Spermatophyta</taxon>
        <taxon>Magnoliopsida</taxon>
        <taxon>eudicotyledons</taxon>
        <taxon>Gunneridae</taxon>
        <taxon>Pentapetalae</taxon>
        <taxon>Saxifragales</taxon>
        <taxon>Altingiaceae</taxon>
        <taxon>Liquidambar</taxon>
    </lineage>
</organism>
<feature type="region of interest" description="Disordered" evidence="1">
    <location>
        <begin position="21"/>
        <end position="54"/>
    </location>
</feature>
<dbReference type="InterPro" id="IPR036047">
    <property type="entry name" value="F-box-like_dom_sf"/>
</dbReference>
<comment type="caution">
    <text evidence="3">The sequence shown here is derived from an EMBL/GenBank/DDBJ whole genome shotgun (WGS) entry which is preliminary data.</text>
</comment>
<sequence length="404" mass="46086">MDTEKSRVQIMLDSLIKQHEEEENSNCYTTAANEDKRKTNLREEEEKPTIDDDDRMSKLAPDVVIEILCKLPIKSLIHWRCVCKAWRDLILDPRFARLHHSTREPSTVVVFHFKGERKRSIYLMEPEAACDGDAITKVENPNLGITIVGSCDGLLCSCDDLSREYFYVSNPVTGERMTLPKIKTDPKHLSVSGFGFSSKTNQYKVIRMSWICNPSGKPKLKVEICTVGNRSWRKIDNAPYYTFPHGLSGIFLNEALHWIAWDDLCSTLIFAFQIGNEQFITIPLPPVSLSERGKAICWANLGEVEGCLYILAVEAAFPPWVELWVMDDYGVQESWRIGAVIQDPSWMWCNGNIWFQFVPDSENELWITDHGNRWGEVFPLTASFLPLEDIVMGTSSKVSNAHSK</sequence>
<dbReference type="AlphaFoldDB" id="A0AAP0WYS6"/>
<proteinExistence type="predicted"/>
<dbReference type="InterPro" id="IPR050796">
    <property type="entry name" value="SCF_F-box_component"/>
</dbReference>
<name>A0AAP0WYS6_LIQFO</name>
<evidence type="ECO:0000313" key="3">
    <source>
        <dbReference type="EMBL" id="KAK9284197.1"/>
    </source>
</evidence>
<dbReference type="Proteomes" id="UP001415857">
    <property type="component" value="Unassembled WGS sequence"/>
</dbReference>
<feature type="domain" description="F-box" evidence="2">
    <location>
        <begin position="59"/>
        <end position="99"/>
    </location>
</feature>
<protein>
    <recommendedName>
        <fullName evidence="2">F-box domain-containing protein</fullName>
    </recommendedName>
</protein>
<dbReference type="SUPFAM" id="SSF81383">
    <property type="entry name" value="F-box domain"/>
    <property type="match status" value="1"/>
</dbReference>
<evidence type="ECO:0000259" key="2">
    <source>
        <dbReference type="SMART" id="SM00256"/>
    </source>
</evidence>
<evidence type="ECO:0000313" key="4">
    <source>
        <dbReference type="Proteomes" id="UP001415857"/>
    </source>
</evidence>
<dbReference type="InterPro" id="IPR013187">
    <property type="entry name" value="F-box-assoc_dom_typ3"/>
</dbReference>
<gene>
    <name evidence="3" type="ORF">L1049_023366</name>
</gene>
<dbReference type="CDD" id="cd22157">
    <property type="entry name" value="F-box_AtFBW1-like"/>
    <property type="match status" value="1"/>
</dbReference>
<dbReference type="PANTHER" id="PTHR31672">
    <property type="entry name" value="BNACNNG10540D PROTEIN"/>
    <property type="match status" value="1"/>
</dbReference>
<dbReference type="NCBIfam" id="TIGR01640">
    <property type="entry name" value="F_box_assoc_1"/>
    <property type="match status" value="1"/>
</dbReference>
<dbReference type="PANTHER" id="PTHR31672:SF13">
    <property type="entry name" value="F-BOX PROTEIN CPR30-LIKE"/>
    <property type="match status" value="1"/>
</dbReference>
<evidence type="ECO:0000256" key="1">
    <source>
        <dbReference type="SAM" id="MobiDB-lite"/>
    </source>
</evidence>
<keyword evidence="4" id="KW-1185">Reference proteome</keyword>
<dbReference type="Pfam" id="PF00646">
    <property type="entry name" value="F-box"/>
    <property type="match status" value="1"/>
</dbReference>